<proteinExistence type="predicted"/>
<keyword evidence="3" id="KW-1185">Reference proteome</keyword>
<dbReference type="RefSeq" id="WP_191165618.1">
    <property type="nucleotide sequence ID" value="NZ_JACWMX010000010.1"/>
</dbReference>
<feature type="transmembrane region" description="Helical" evidence="1">
    <location>
        <begin position="91"/>
        <end position="108"/>
    </location>
</feature>
<protein>
    <submittedName>
        <fullName evidence="2">Uncharacterized protein</fullName>
    </submittedName>
</protein>
<keyword evidence="1" id="KW-0812">Transmembrane</keyword>
<sequence>MDTSIETEFNQQRLFYSRKFRLTKDGFRVRSKTLFKQHEYELNYEEVGSKIITTKDGKNGWLISSSILILLAAILLIVRLSGGDVEKGAEVLYGSFGVVCGIMYAFTFKNSIYLVKSNNQNAIEFLNNNPSKEKLEKFISIIKSKRKDYLINRYGTIRKSIGYEQQCNELSWLYDNNVIDELEYKDKIRELESIVLNPVKVVGFTSGSND</sequence>
<organism evidence="2 3">
    <name type="scientific">Mucilaginibacter glaciei</name>
    <dbReference type="NCBI Taxonomy" id="2772109"/>
    <lineage>
        <taxon>Bacteria</taxon>
        <taxon>Pseudomonadati</taxon>
        <taxon>Bacteroidota</taxon>
        <taxon>Sphingobacteriia</taxon>
        <taxon>Sphingobacteriales</taxon>
        <taxon>Sphingobacteriaceae</taxon>
        <taxon>Mucilaginibacter</taxon>
    </lineage>
</organism>
<name>A0A926NTY4_9SPHI</name>
<evidence type="ECO:0000313" key="3">
    <source>
        <dbReference type="Proteomes" id="UP000619078"/>
    </source>
</evidence>
<dbReference type="AlphaFoldDB" id="A0A926NTY4"/>
<dbReference type="Proteomes" id="UP000619078">
    <property type="component" value="Unassembled WGS sequence"/>
</dbReference>
<evidence type="ECO:0000313" key="2">
    <source>
        <dbReference type="EMBL" id="MBD1395208.1"/>
    </source>
</evidence>
<keyword evidence="1" id="KW-0472">Membrane</keyword>
<gene>
    <name evidence="2" type="ORF">IDJ76_19040</name>
</gene>
<reference evidence="2" key="1">
    <citation type="submission" date="2020-09" db="EMBL/GenBank/DDBJ databases">
        <title>Novel species of Mucilaginibacter isolated from a glacier on the Tibetan Plateau.</title>
        <authorList>
            <person name="Liu Q."/>
            <person name="Xin Y.-H."/>
        </authorList>
    </citation>
    <scope>NUCLEOTIDE SEQUENCE</scope>
    <source>
        <strain evidence="2">ZB1P21</strain>
    </source>
</reference>
<accession>A0A926NTY4</accession>
<comment type="caution">
    <text evidence="2">The sequence shown here is derived from an EMBL/GenBank/DDBJ whole genome shotgun (WGS) entry which is preliminary data.</text>
</comment>
<evidence type="ECO:0000256" key="1">
    <source>
        <dbReference type="SAM" id="Phobius"/>
    </source>
</evidence>
<dbReference type="EMBL" id="JACWMX010000010">
    <property type="protein sequence ID" value="MBD1395208.1"/>
    <property type="molecule type" value="Genomic_DNA"/>
</dbReference>
<keyword evidence="1" id="KW-1133">Transmembrane helix</keyword>
<feature type="transmembrane region" description="Helical" evidence="1">
    <location>
        <begin position="60"/>
        <end position="79"/>
    </location>
</feature>